<reference evidence="10" key="1">
    <citation type="journal article" date="2019" name="Int. J. Syst. Evol. Microbiol.">
        <title>The Global Catalogue of Microorganisms (GCM) 10K type strain sequencing project: providing services to taxonomists for standard genome sequencing and annotation.</title>
        <authorList>
            <consortium name="The Broad Institute Genomics Platform"/>
            <consortium name="The Broad Institute Genome Sequencing Center for Infectious Disease"/>
            <person name="Wu L."/>
            <person name="Ma J."/>
        </authorList>
    </citation>
    <scope>NUCLEOTIDE SEQUENCE [LARGE SCALE GENOMIC DNA]</scope>
    <source>
        <strain evidence="10">JCM 17986</strain>
    </source>
</reference>
<sequence>MPNAEAVRGSRNDPDSSRDTGALGRLAGWCYDRRRLVLVLWIAAAVVLTGLSQTVGSKFSESLESGNSQSAQVNDILDTRFPDASGAEARVVVQTPGSFTEAAATTTRMEAALSSLPHVVGVVGPAEAGAGHQMSDDGRTAYLAVRFDTVDASVPTGAIRRVVDTAKSFNTPGYHVAVGGPVIDRVESPQPGPSELVGIVAAMIVMLIAFGSLVAMGLPILTALIGIVIGFAAEAFISHSLTVPDFGSAMLAMVGLGVGIDYALFIVTRYRQGLREGREPRDAVVTAQTTAGRAVLFAGCTVIVSLLGLFAVGLPFMHGLAVGTIAAVALVMGATLTLLPAMLGFAGRAVDRLRIPGLGGSEETAAGRSGAWYRWSRAVQRRPLSAAVLSLLVLGVLIVPLFSMRMAFSDDGSVPTTFTTRQAYDMLTDGFGPGANGPLIVAVELPHGADPAVLDKLDSALARTPGVASATPARINPAGDTAIITVFPNASPQAASTAHLVTTLRDDVIPAQVRGTGLRALVGGETAAGIDVSSYLSGRLPWVVAGVILLAILLLMSVFRSVVLPLKAAVMNLLSVGAAYGVIVAVFQWGWGASLIGVHASGPIDPWIPLMMFTILFGLSMDYEVFLLSRIREEWRRTGDNATAVADGLAGTARVITAAAAIMVCVFGSFVVNDPSRVLKVFGLGLASAILIDATLVRMVLVPSLMELFGDANWYMPRWLDRVMPTLGIERDVDAPTPATAPLDPIPQP</sequence>
<feature type="transmembrane region" description="Helical" evidence="7">
    <location>
        <begin position="249"/>
        <end position="270"/>
    </location>
</feature>
<feature type="transmembrane region" description="Helical" evidence="7">
    <location>
        <begin position="196"/>
        <end position="215"/>
    </location>
</feature>
<feature type="transmembrane region" description="Helical" evidence="7">
    <location>
        <begin position="36"/>
        <end position="55"/>
    </location>
</feature>
<feature type="domain" description="Membrane transport protein MMPL" evidence="8">
    <location>
        <begin position="477"/>
        <end position="718"/>
    </location>
</feature>
<feature type="transmembrane region" description="Helical" evidence="7">
    <location>
        <begin position="571"/>
        <end position="591"/>
    </location>
</feature>
<gene>
    <name evidence="9" type="ORF">GCM10023205_54000</name>
</gene>
<comment type="similarity">
    <text evidence="2">Belongs to the resistance-nodulation-cell division (RND) (TC 2.A.6) family. MmpL subfamily.</text>
</comment>
<evidence type="ECO:0000313" key="9">
    <source>
        <dbReference type="EMBL" id="GAA4978881.1"/>
    </source>
</evidence>
<accession>A0ABP9HUK1</accession>
<keyword evidence="3" id="KW-1003">Cell membrane</keyword>
<feature type="transmembrane region" description="Helical" evidence="7">
    <location>
        <begin position="291"/>
        <end position="314"/>
    </location>
</feature>
<dbReference type="Proteomes" id="UP001500466">
    <property type="component" value="Unassembled WGS sequence"/>
</dbReference>
<evidence type="ECO:0000256" key="3">
    <source>
        <dbReference type="ARBA" id="ARBA00022475"/>
    </source>
</evidence>
<evidence type="ECO:0000256" key="2">
    <source>
        <dbReference type="ARBA" id="ARBA00010157"/>
    </source>
</evidence>
<evidence type="ECO:0000256" key="5">
    <source>
        <dbReference type="ARBA" id="ARBA00022989"/>
    </source>
</evidence>
<keyword evidence="4 7" id="KW-0812">Transmembrane</keyword>
<evidence type="ECO:0000256" key="6">
    <source>
        <dbReference type="ARBA" id="ARBA00023136"/>
    </source>
</evidence>
<comment type="subcellular location">
    <subcellularLocation>
        <location evidence="1">Cell membrane</location>
        <topology evidence="1">Multi-pass membrane protein</topology>
    </subcellularLocation>
</comment>
<dbReference type="SUPFAM" id="SSF82866">
    <property type="entry name" value="Multidrug efflux transporter AcrB transmembrane domain"/>
    <property type="match status" value="2"/>
</dbReference>
<keyword evidence="5 7" id="KW-1133">Transmembrane helix</keyword>
<feature type="transmembrane region" description="Helical" evidence="7">
    <location>
        <begin position="607"/>
        <end position="628"/>
    </location>
</feature>
<feature type="transmembrane region" description="Helical" evidence="7">
    <location>
        <begin position="320"/>
        <end position="345"/>
    </location>
</feature>
<dbReference type="EMBL" id="BAABHS010000020">
    <property type="protein sequence ID" value="GAA4978881.1"/>
    <property type="molecule type" value="Genomic_DNA"/>
</dbReference>
<dbReference type="Gene3D" id="1.20.1640.10">
    <property type="entry name" value="Multidrug efflux transporter AcrB transmembrane domain"/>
    <property type="match status" value="2"/>
</dbReference>
<name>A0ABP9HUK1_9ACTN</name>
<evidence type="ECO:0000256" key="4">
    <source>
        <dbReference type="ARBA" id="ARBA00022692"/>
    </source>
</evidence>
<evidence type="ECO:0000256" key="7">
    <source>
        <dbReference type="SAM" id="Phobius"/>
    </source>
</evidence>
<evidence type="ECO:0000313" key="10">
    <source>
        <dbReference type="Proteomes" id="UP001500466"/>
    </source>
</evidence>
<keyword evidence="10" id="KW-1185">Reference proteome</keyword>
<feature type="transmembrane region" description="Helical" evidence="7">
    <location>
        <begin position="678"/>
        <end position="701"/>
    </location>
</feature>
<comment type="caution">
    <text evidence="9">The sequence shown here is derived from an EMBL/GenBank/DDBJ whole genome shotgun (WGS) entry which is preliminary data.</text>
</comment>
<evidence type="ECO:0000256" key="1">
    <source>
        <dbReference type="ARBA" id="ARBA00004651"/>
    </source>
</evidence>
<proteinExistence type="inferred from homology"/>
<dbReference type="InterPro" id="IPR004869">
    <property type="entry name" value="MMPL_dom"/>
</dbReference>
<dbReference type="Pfam" id="PF03176">
    <property type="entry name" value="MMPL"/>
    <property type="match status" value="2"/>
</dbReference>
<keyword evidence="6 7" id="KW-0472">Membrane</keyword>
<organism evidence="9 10">
    <name type="scientific">Yinghuangia aomiensis</name>
    <dbReference type="NCBI Taxonomy" id="676205"/>
    <lineage>
        <taxon>Bacteria</taxon>
        <taxon>Bacillati</taxon>
        <taxon>Actinomycetota</taxon>
        <taxon>Actinomycetes</taxon>
        <taxon>Kitasatosporales</taxon>
        <taxon>Streptomycetaceae</taxon>
        <taxon>Yinghuangia</taxon>
    </lineage>
</organism>
<evidence type="ECO:0000259" key="8">
    <source>
        <dbReference type="Pfam" id="PF03176"/>
    </source>
</evidence>
<feature type="transmembrane region" description="Helical" evidence="7">
    <location>
        <begin position="649"/>
        <end position="672"/>
    </location>
</feature>
<dbReference type="PANTHER" id="PTHR33406">
    <property type="entry name" value="MEMBRANE PROTEIN MJ1562-RELATED"/>
    <property type="match status" value="1"/>
</dbReference>
<dbReference type="InterPro" id="IPR050545">
    <property type="entry name" value="Mycobact_MmpL"/>
</dbReference>
<dbReference type="PANTHER" id="PTHR33406:SF11">
    <property type="entry name" value="MEMBRANE PROTEIN SCO6666-RELATED"/>
    <property type="match status" value="1"/>
</dbReference>
<feature type="domain" description="Membrane transport protein MMPL" evidence="8">
    <location>
        <begin position="67"/>
        <end position="384"/>
    </location>
</feature>
<dbReference type="RefSeq" id="WP_345678286.1">
    <property type="nucleotide sequence ID" value="NZ_BAABHS010000020.1"/>
</dbReference>
<feature type="transmembrane region" description="Helical" evidence="7">
    <location>
        <begin position="384"/>
        <end position="403"/>
    </location>
</feature>
<protein>
    <submittedName>
        <fullName evidence="9">MMPL family transporter</fullName>
    </submittedName>
</protein>
<feature type="transmembrane region" description="Helical" evidence="7">
    <location>
        <begin position="220"/>
        <end position="237"/>
    </location>
</feature>
<feature type="transmembrane region" description="Helical" evidence="7">
    <location>
        <begin position="540"/>
        <end position="559"/>
    </location>
</feature>